<dbReference type="Proteomes" id="UP000887575">
    <property type="component" value="Unassembled WGS sequence"/>
</dbReference>
<evidence type="ECO:0000313" key="9">
    <source>
        <dbReference type="WBParaSite" id="MBELARI_LOCUS1605"/>
    </source>
</evidence>
<protein>
    <recommendedName>
        <fullName evidence="7">Major facilitator superfamily (MFS) profile domain-containing protein</fullName>
    </recommendedName>
</protein>
<dbReference type="InterPro" id="IPR020846">
    <property type="entry name" value="MFS_dom"/>
</dbReference>
<feature type="transmembrane region" description="Helical" evidence="6">
    <location>
        <begin position="258"/>
        <end position="279"/>
    </location>
</feature>
<feature type="domain" description="Major facilitator superfamily (MFS) profile" evidence="7">
    <location>
        <begin position="1"/>
        <end position="440"/>
    </location>
</feature>
<dbReference type="PANTHER" id="PTHR23503:SF108">
    <property type="entry name" value="MAJOR FACILITATOR SUPERFAMILY (MFS) PROFILE DOMAIN-CONTAINING PROTEIN"/>
    <property type="match status" value="1"/>
</dbReference>
<dbReference type="InterPro" id="IPR020616">
    <property type="entry name" value="Thiolase_N"/>
</dbReference>
<dbReference type="InterPro" id="IPR020615">
    <property type="entry name" value="Thiolase_acyl_enz_int_AS"/>
</dbReference>
<feature type="transmembrane region" description="Helical" evidence="6">
    <location>
        <begin position="291"/>
        <end position="313"/>
    </location>
</feature>
<keyword evidence="3 6" id="KW-0812">Transmembrane</keyword>
<evidence type="ECO:0000256" key="6">
    <source>
        <dbReference type="SAM" id="Phobius"/>
    </source>
</evidence>
<evidence type="ECO:0000256" key="4">
    <source>
        <dbReference type="ARBA" id="ARBA00022989"/>
    </source>
</evidence>
<feature type="transmembrane region" description="Helical" evidence="6">
    <location>
        <begin position="169"/>
        <end position="188"/>
    </location>
</feature>
<evidence type="ECO:0000256" key="1">
    <source>
        <dbReference type="ARBA" id="ARBA00004141"/>
    </source>
</evidence>
<feature type="transmembrane region" description="Helical" evidence="6">
    <location>
        <begin position="388"/>
        <end position="409"/>
    </location>
</feature>
<dbReference type="GO" id="GO:0016020">
    <property type="term" value="C:membrane"/>
    <property type="evidence" value="ECO:0007669"/>
    <property type="project" value="UniProtKB-SubCell"/>
</dbReference>
<feature type="transmembrane region" description="Helical" evidence="6">
    <location>
        <begin position="320"/>
        <end position="338"/>
    </location>
</feature>
<proteinExistence type="predicted"/>
<accession>A0AAF3J4Q4</accession>
<reference evidence="9" key="1">
    <citation type="submission" date="2024-02" db="UniProtKB">
        <authorList>
            <consortium name="WormBaseParasite"/>
        </authorList>
    </citation>
    <scope>IDENTIFICATION</scope>
</reference>
<feature type="transmembrane region" description="Helical" evidence="6">
    <location>
        <begin position="48"/>
        <end position="68"/>
    </location>
</feature>
<evidence type="ECO:0000256" key="2">
    <source>
        <dbReference type="ARBA" id="ARBA00022679"/>
    </source>
</evidence>
<comment type="subcellular location">
    <subcellularLocation>
        <location evidence="1">Membrane</location>
        <topology evidence="1">Multi-pass membrane protein</topology>
    </subcellularLocation>
</comment>
<feature type="transmembrane region" description="Helical" evidence="6">
    <location>
        <begin position="107"/>
        <end position="128"/>
    </location>
</feature>
<keyword evidence="5 6" id="KW-0472">Membrane</keyword>
<evidence type="ECO:0000313" key="8">
    <source>
        <dbReference type="Proteomes" id="UP000887575"/>
    </source>
</evidence>
<dbReference type="GO" id="GO:0016747">
    <property type="term" value="F:acyltransferase activity, transferring groups other than amino-acyl groups"/>
    <property type="evidence" value="ECO:0007669"/>
    <property type="project" value="InterPro"/>
</dbReference>
<evidence type="ECO:0000259" key="7">
    <source>
        <dbReference type="PROSITE" id="PS50850"/>
    </source>
</evidence>
<dbReference type="Gene3D" id="3.40.47.10">
    <property type="match status" value="1"/>
</dbReference>
<dbReference type="GO" id="GO:0015149">
    <property type="term" value="F:hexose transmembrane transporter activity"/>
    <property type="evidence" value="ECO:0007669"/>
    <property type="project" value="TreeGrafter"/>
</dbReference>
<dbReference type="InterPro" id="IPR045263">
    <property type="entry name" value="GLUT"/>
</dbReference>
<feature type="transmembrane region" description="Helical" evidence="6">
    <location>
        <begin position="350"/>
        <end position="376"/>
    </location>
</feature>
<evidence type="ECO:0000256" key="5">
    <source>
        <dbReference type="ARBA" id="ARBA00023136"/>
    </source>
</evidence>
<name>A0AAF3J4Q4_9BILA</name>
<dbReference type="InterPro" id="IPR005828">
    <property type="entry name" value="MFS_sugar_transport-like"/>
</dbReference>
<dbReference type="CDD" id="cd00829">
    <property type="entry name" value="SCP-x_thiolase"/>
    <property type="match status" value="1"/>
</dbReference>
<keyword evidence="2" id="KW-0808">Transferase</keyword>
<dbReference type="WBParaSite" id="MBELARI_LOCUS1605">
    <property type="protein sequence ID" value="MBELARI_LOCUS1605"/>
    <property type="gene ID" value="MBELARI_LOCUS1605"/>
</dbReference>
<dbReference type="PROSITE" id="PS00098">
    <property type="entry name" value="THIOLASE_1"/>
    <property type="match status" value="1"/>
</dbReference>
<feature type="transmembrane region" description="Helical" evidence="6">
    <location>
        <begin position="80"/>
        <end position="101"/>
    </location>
</feature>
<dbReference type="PROSITE" id="PS50850">
    <property type="entry name" value="MFS"/>
    <property type="match status" value="1"/>
</dbReference>
<feature type="transmembrane region" description="Helical" evidence="6">
    <location>
        <begin position="140"/>
        <end position="157"/>
    </location>
</feature>
<dbReference type="SUPFAM" id="SSF53901">
    <property type="entry name" value="Thiolase-like"/>
    <property type="match status" value="1"/>
</dbReference>
<dbReference type="SUPFAM" id="SSF103473">
    <property type="entry name" value="MFS general substrate transporter"/>
    <property type="match status" value="1"/>
</dbReference>
<keyword evidence="8" id="KW-1185">Reference proteome</keyword>
<dbReference type="InterPro" id="IPR036259">
    <property type="entry name" value="MFS_trans_sf"/>
</dbReference>
<keyword evidence="4 6" id="KW-1133">Transmembrane helix</keyword>
<dbReference type="Pfam" id="PF00108">
    <property type="entry name" value="Thiolase_N"/>
    <property type="match status" value="1"/>
</dbReference>
<dbReference type="AlphaFoldDB" id="A0AAF3J4Q4"/>
<dbReference type="PANTHER" id="PTHR23503">
    <property type="entry name" value="SOLUTE CARRIER FAMILY 2"/>
    <property type="match status" value="1"/>
</dbReference>
<dbReference type="Pfam" id="PF00083">
    <property type="entry name" value="Sugar_tr"/>
    <property type="match status" value="1"/>
</dbReference>
<evidence type="ECO:0000256" key="3">
    <source>
        <dbReference type="ARBA" id="ARBA00022692"/>
    </source>
</evidence>
<dbReference type="Gene3D" id="1.20.1250.20">
    <property type="entry name" value="MFS general substrate transporter like domains"/>
    <property type="match status" value="1"/>
</dbReference>
<dbReference type="InterPro" id="IPR016039">
    <property type="entry name" value="Thiolase-like"/>
</dbReference>
<organism evidence="8 9">
    <name type="scientific">Mesorhabditis belari</name>
    <dbReference type="NCBI Taxonomy" id="2138241"/>
    <lineage>
        <taxon>Eukaryota</taxon>
        <taxon>Metazoa</taxon>
        <taxon>Ecdysozoa</taxon>
        <taxon>Nematoda</taxon>
        <taxon>Chromadorea</taxon>
        <taxon>Rhabditida</taxon>
        <taxon>Rhabditina</taxon>
        <taxon>Rhabditomorpha</taxon>
        <taxon>Rhabditoidea</taxon>
        <taxon>Rhabditidae</taxon>
        <taxon>Mesorhabditinae</taxon>
        <taxon>Mesorhabditis</taxon>
    </lineage>
</organism>
<sequence length="681" mass="75242">MLGICINFPEGYSNTYPNTSYLSFKLFLNETAIERGYEGGLSEESYTWIWSAILNVWHLGFLFGNLLIPVITEKFGRKNALLYACSTSLCSSILSCISIIFEIPELYFVARGAISVAGGITFGTLILFLQETTPTHLRGVSSFLAEVTFLLCTVVGMGAGMDRFFGKNLVVLTAIAILPGFICLFAILPLHETPKYLLLVKNNLEAAKASIGFYYGLNTDKAEVLNEIAKEALDQDEKFSFFGGVKFVLSEAYLRTPYLIGVASLQLVMGLFPMIYLSTEFLEEMFDSETAQLASFGFILCQFLSGIPGTYVVSRFGRRPLLLLLGVLNMFSFVLYVFFDKMSFHYGHIWGNGCIVALCIFGISYGLGLGPISCFITSELVVQKYRSLVQSMMFVSNTFVSLIVSYLTLPAYNHFGWYKEGISVELLHILVPRFTQWRRQEVYVTSGVGMTKFTKPGSTGLDYPDMVKEAVNEALADAKLEYKDIQQATVGYLYGGTCNGQRALYELGFTGIPIFNVNNACASGSSGVFLCKQILESGNADVVLACGFEKMASGSLENMGGKLDDRALPVDHHIQLMADTYGLFPAPITAQMFGNAGKEHMEKYGTKREHFAKIAYKNHLHSVNNPKSQFTKEFSFDQVMNARKIYDFMGLLECSPTSDGSAAAISLLRPLPPSPSPSAPW</sequence>